<dbReference type="RefSeq" id="WP_136539307.1">
    <property type="nucleotide sequence ID" value="NZ_STGU01000003.1"/>
</dbReference>
<dbReference type="PROSITE" id="PS51186">
    <property type="entry name" value="GNAT"/>
    <property type="match status" value="1"/>
</dbReference>
<dbReference type="Pfam" id="PF13302">
    <property type="entry name" value="Acetyltransf_3"/>
    <property type="match status" value="1"/>
</dbReference>
<gene>
    <name evidence="2" type="ORF">FAA86_07035</name>
</gene>
<proteinExistence type="predicted"/>
<feature type="domain" description="N-acetyltransferase" evidence="1">
    <location>
        <begin position="27"/>
        <end position="180"/>
    </location>
</feature>
<name>A0A4S8PZX7_9HYPH</name>
<dbReference type="Proteomes" id="UP000307378">
    <property type="component" value="Unassembled WGS sequence"/>
</dbReference>
<comment type="caution">
    <text evidence="2">The sequence shown here is derived from an EMBL/GenBank/DDBJ whole genome shotgun (WGS) entry which is preliminary data.</text>
</comment>
<dbReference type="InterPro" id="IPR016181">
    <property type="entry name" value="Acyl_CoA_acyltransferase"/>
</dbReference>
<keyword evidence="2" id="KW-0808">Transferase</keyword>
<evidence type="ECO:0000259" key="1">
    <source>
        <dbReference type="PROSITE" id="PS51186"/>
    </source>
</evidence>
<sequence>MSAMLAERPATMPLMPGACPVIETARLVLRPHRMQDADAIANSLSDFAVARMLTRVPVPYDREDGRDWLNMVTSGLKPDWHFAITLDGVHIGVASLERRHGLWHIGYWLNRFYWSKGIMSEAVEAALDRFFWRMPQAEIFGGAFADNPASLRLLEARGFRTVGVEDVFSKARNTMAPLVEFRLSQPDFAGRRRLA</sequence>
<dbReference type="SUPFAM" id="SSF55729">
    <property type="entry name" value="Acyl-CoA N-acyltransferases (Nat)"/>
    <property type="match status" value="1"/>
</dbReference>
<evidence type="ECO:0000313" key="2">
    <source>
        <dbReference type="EMBL" id="THV37337.1"/>
    </source>
</evidence>
<organism evidence="2 3">
    <name type="scientific">Rhizobium rosettiformans W3</name>
    <dbReference type="NCBI Taxonomy" id="538378"/>
    <lineage>
        <taxon>Bacteria</taxon>
        <taxon>Pseudomonadati</taxon>
        <taxon>Pseudomonadota</taxon>
        <taxon>Alphaproteobacteria</taxon>
        <taxon>Hyphomicrobiales</taxon>
        <taxon>Rhizobiaceae</taxon>
        <taxon>Rhizobium/Agrobacterium group</taxon>
        <taxon>Rhizobium</taxon>
    </lineage>
</organism>
<reference evidence="2 3" key="1">
    <citation type="submission" date="2019-04" db="EMBL/GenBank/DDBJ databases">
        <title>genome sequence of strain W3.</title>
        <authorList>
            <person name="Gao J."/>
            <person name="Sun J."/>
        </authorList>
    </citation>
    <scope>NUCLEOTIDE SEQUENCE [LARGE SCALE GENOMIC DNA]</scope>
    <source>
        <strain evidence="2 3">W3</strain>
    </source>
</reference>
<dbReference type="InterPro" id="IPR000182">
    <property type="entry name" value="GNAT_dom"/>
</dbReference>
<accession>A0A4S8PZX7</accession>
<dbReference type="PANTHER" id="PTHR43328">
    <property type="entry name" value="ACETYLTRANSFERASE-RELATED"/>
    <property type="match status" value="1"/>
</dbReference>
<dbReference type="GO" id="GO:0016747">
    <property type="term" value="F:acyltransferase activity, transferring groups other than amino-acyl groups"/>
    <property type="evidence" value="ECO:0007669"/>
    <property type="project" value="InterPro"/>
</dbReference>
<dbReference type="AlphaFoldDB" id="A0A4S8PZX7"/>
<dbReference type="Gene3D" id="3.40.630.30">
    <property type="match status" value="1"/>
</dbReference>
<dbReference type="EMBL" id="STGU01000003">
    <property type="protein sequence ID" value="THV37337.1"/>
    <property type="molecule type" value="Genomic_DNA"/>
</dbReference>
<evidence type="ECO:0000313" key="3">
    <source>
        <dbReference type="Proteomes" id="UP000307378"/>
    </source>
</evidence>
<protein>
    <submittedName>
        <fullName evidence="2">GNAT family N-acetyltransferase</fullName>
    </submittedName>
</protein>
<dbReference type="PANTHER" id="PTHR43328:SF1">
    <property type="entry name" value="N-ACETYLTRANSFERASE DOMAIN-CONTAINING PROTEIN"/>
    <property type="match status" value="1"/>
</dbReference>